<feature type="compositionally biased region" description="Low complexity" evidence="1">
    <location>
        <begin position="223"/>
        <end position="232"/>
    </location>
</feature>
<dbReference type="HOGENOM" id="CLU_031976_0_0_1"/>
<dbReference type="AlphaFoldDB" id="L7JZ76"/>
<dbReference type="VEuPathDB" id="MicrosporidiaDB:THOM_0435"/>
<feature type="region of interest" description="Disordered" evidence="1">
    <location>
        <begin position="354"/>
        <end position="429"/>
    </location>
</feature>
<dbReference type="Proteomes" id="UP000011185">
    <property type="component" value="Unassembled WGS sequence"/>
</dbReference>
<dbReference type="InParanoid" id="L7JZ76"/>
<sequence>MLNMLNNQFVIQKHVNHIQNHLFQHLIINQWCKNRSHQMKRSFLILSIFGLYRALNLLDRCKLYNIDPKHCQNSIYVPNTYYDNYLKSFNMPIQKDPECNTKNCLIVVYKEPPRIAVNSTGSSSNFCENGFNLQNFSVCMPSMQYSTNIPTITSGPEAPGRIVIQTLTVGPSSTNDTITLTGMTPKVITKTVIIAQTDDNKTTEESNTDSSTKSKEKTRTITKEVTTTIGRTSTDECEKSSDGESNKTSEYNSETKSECSSEKKTKENEIKTVTVTKDKNKTDEEKTKTVTVPPTVQPPDDKKTTDQSSTSDQSSQSSSTQTTPPPVPPTTSIPYINIEEIKKIIREKDKLCKFGRNDDNSCKECDGEGCSKRRKCKGENENECHSDETARSDSDEDQSSEEEGKKHSKNRKKRPKNKSKNDKTNKTTAGGSEKYITLLRYKTSTVTNEIPITLYRELLKTVEKEKPLTRYKVTTVNNTVTATVTKDRYKTTTVTSKKEITTTMTLQSSKNEQEEKTSSLTEPPKETLTKTGSCLRVQRIKHPQVRKKIKK</sequence>
<feature type="region of interest" description="Disordered" evidence="1">
    <location>
        <begin position="199"/>
        <end position="336"/>
    </location>
</feature>
<feature type="region of interest" description="Disordered" evidence="1">
    <location>
        <begin position="504"/>
        <end position="531"/>
    </location>
</feature>
<feature type="compositionally biased region" description="Low complexity" evidence="1">
    <location>
        <begin position="306"/>
        <end position="322"/>
    </location>
</feature>
<accession>L7JZ76</accession>
<evidence type="ECO:0000313" key="3">
    <source>
        <dbReference type="Proteomes" id="UP000011185"/>
    </source>
</evidence>
<feature type="compositionally biased region" description="Basic residues" evidence="1">
    <location>
        <begin position="406"/>
        <end position="418"/>
    </location>
</feature>
<keyword evidence="3" id="KW-1185">Reference proteome</keyword>
<gene>
    <name evidence="2" type="ORF">THOM_0435</name>
</gene>
<reference evidence="2 3" key="1">
    <citation type="journal article" date="2012" name="PLoS Pathog.">
        <title>The genome of the obligate intracellular parasite Trachipleistophora hominis: new insights into microsporidian genome dynamics and reductive evolution.</title>
        <authorList>
            <person name="Heinz E."/>
            <person name="Williams T.A."/>
            <person name="Nakjang S."/>
            <person name="Noel C.J."/>
            <person name="Swan D.C."/>
            <person name="Goldberg A.V."/>
            <person name="Harris S.R."/>
            <person name="Weinmaier T."/>
            <person name="Markert S."/>
            <person name="Becher D."/>
            <person name="Bernhardt J."/>
            <person name="Dagan T."/>
            <person name="Hacker C."/>
            <person name="Lucocq J.M."/>
            <person name="Schweder T."/>
            <person name="Rattei T."/>
            <person name="Hall N."/>
            <person name="Hirt R.P."/>
            <person name="Embley T.M."/>
        </authorList>
    </citation>
    <scope>NUCLEOTIDE SEQUENCE [LARGE SCALE GENOMIC DNA]</scope>
</reference>
<proteinExistence type="predicted"/>
<feature type="compositionally biased region" description="Basic and acidic residues" evidence="1">
    <location>
        <begin position="511"/>
        <end position="528"/>
    </location>
</feature>
<dbReference type="EMBL" id="JH993832">
    <property type="protein sequence ID" value="ELQ76714.1"/>
    <property type="molecule type" value="Genomic_DNA"/>
</dbReference>
<feature type="compositionally biased region" description="Basic and acidic residues" evidence="1">
    <location>
        <begin position="354"/>
        <end position="393"/>
    </location>
</feature>
<protein>
    <submittedName>
        <fullName evidence="2">Uncharacterized protein</fullName>
    </submittedName>
</protein>
<feature type="compositionally biased region" description="Basic and acidic residues" evidence="1">
    <location>
        <begin position="233"/>
        <end position="288"/>
    </location>
</feature>
<dbReference type="OrthoDB" id="2192975at2759"/>
<name>L7JZ76_TRAHO</name>
<evidence type="ECO:0000256" key="1">
    <source>
        <dbReference type="SAM" id="MobiDB-lite"/>
    </source>
</evidence>
<organism evidence="2 3">
    <name type="scientific">Trachipleistophora hominis</name>
    <name type="common">Microsporidian parasite</name>
    <dbReference type="NCBI Taxonomy" id="72359"/>
    <lineage>
        <taxon>Eukaryota</taxon>
        <taxon>Fungi</taxon>
        <taxon>Fungi incertae sedis</taxon>
        <taxon>Microsporidia</taxon>
        <taxon>Pleistophoridae</taxon>
        <taxon>Trachipleistophora</taxon>
    </lineage>
</organism>
<dbReference type="OMA" id="DPECNTK"/>
<evidence type="ECO:0000313" key="2">
    <source>
        <dbReference type="EMBL" id="ELQ76714.1"/>
    </source>
</evidence>
<feature type="compositionally biased region" description="Basic and acidic residues" evidence="1">
    <location>
        <begin position="212"/>
        <end position="222"/>
    </location>
</feature>